<name>A0ABV7ERQ4_9GAMM</name>
<keyword evidence="5" id="KW-1185">Reference proteome</keyword>
<gene>
    <name evidence="4" type="primary">dsbG</name>
    <name evidence="4" type="ORF">ACFOSU_16405</name>
</gene>
<dbReference type="PANTHER" id="PTHR35272">
    <property type="entry name" value="THIOL:DISULFIDE INTERCHANGE PROTEIN DSBC-RELATED"/>
    <property type="match status" value="1"/>
</dbReference>
<dbReference type="Proteomes" id="UP001595462">
    <property type="component" value="Unassembled WGS sequence"/>
</dbReference>
<keyword evidence="2" id="KW-0472">Membrane</keyword>
<feature type="region of interest" description="Disordered" evidence="1">
    <location>
        <begin position="251"/>
        <end position="274"/>
    </location>
</feature>
<dbReference type="EMBL" id="JBHRSS010000008">
    <property type="protein sequence ID" value="MFC3105458.1"/>
    <property type="molecule type" value="Genomic_DNA"/>
</dbReference>
<feature type="domain" description="Thioredoxin-like fold" evidence="3">
    <location>
        <begin position="133"/>
        <end position="245"/>
    </location>
</feature>
<dbReference type="InterPro" id="IPR012336">
    <property type="entry name" value="Thioredoxin-like_fold"/>
</dbReference>
<dbReference type="SUPFAM" id="SSF52833">
    <property type="entry name" value="Thioredoxin-like"/>
    <property type="match status" value="1"/>
</dbReference>
<evidence type="ECO:0000256" key="1">
    <source>
        <dbReference type="SAM" id="MobiDB-lite"/>
    </source>
</evidence>
<evidence type="ECO:0000313" key="4">
    <source>
        <dbReference type="EMBL" id="MFC3105458.1"/>
    </source>
</evidence>
<dbReference type="Pfam" id="PF13098">
    <property type="entry name" value="Thioredoxin_2"/>
    <property type="match status" value="1"/>
</dbReference>
<dbReference type="PANTHER" id="PTHR35272:SF4">
    <property type="entry name" value="THIOL:DISULFIDE INTERCHANGE PROTEIN DSBG"/>
    <property type="match status" value="1"/>
</dbReference>
<evidence type="ECO:0000256" key="2">
    <source>
        <dbReference type="SAM" id="Phobius"/>
    </source>
</evidence>
<protein>
    <submittedName>
        <fullName evidence="4">Thiol:disulfide interchange protein DsbG</fullName>
        <ecNumber evidence="4">1.8.4.-</ecNumber>
    </submittedName>
</protein>
<dbReference type="Gene3D" id="3.40.30.10">
    <property type="entry name" value="Glutaredoxin"/>
    <property type="match status" value="1"/>
</dbReference>
<keyword evidence="2" id="KW-0812">Transmembrane</keyword>
<dbReference type="InterPro" id="IPR036249">
    <property type="entry name" value="Thioredoxin-like_sf"/>
</dbReference>
<feature type="transmembrane region" description="Helical" evidence="2">
    <location>
        <begin position="12"/>
        <end position="31"/>
    </location>
</feature>
<dbReference type="RefSeq" id="WP_380691000.1">
    <property type="nucleotide sequence ID" value="NZ_JBHRSS010000008.1"/>
</dbReference>
<dbReference type="GO" id="GO:0016491">
    <property type="term" value="F:oxidoreductase activity"/>
    <property type="evidence" value="ECO:0007669"/>
    <property type="project" value="UniProtKB-KW"/>
</dbReference>
<sequence>MKRRDVTDLAPIAQGLVLAFGLTITTVWPAWSAPASNTHYPKVLQDMVDAGKTQVMKQFPTDKNGLTGYLVEHRGYQTVVYGEDGYLMLGPLYDPQGHNLSKQYARKYKPKPDVGKVIHSLDADRMVTEGSKDAPTLYVFADPNCIYCHHLYQQVEPLVKAGRLRIHWIMVGVLGPSSVGRAATILKAKDPAADLARNESNFDVQHEQGGIAVGQPKGALGRVLKTNRQAMFDVGGSGTPTVLFRGRGGHWHEREGMPPKGWLDHYADRPRHNE</sequence>
<dbReference type="InterPro" id="IPR009094">
    <property type="entry name" value="DiS-bond_isomerase_DsbC/G_N_sf"/>
</dbReference>
<reference evidence="5" key="1">
    <citation type="journal article" date="2019" name="Int. J. Syst. Evol. Microbiol.">
        <title>The Global Catalogue of Microorganisms (GCM) 10K type strain sequencing project: providing services to taxonomists for standard genome sequencing and annotation.</title>
        <authorList>
            <consortium name="The Broad Institute Genomics Platform"/>
            <consortium name="The Broad Institute Genome Sequencing Center for Infectious Disease"/>
            <person name="Wu L."/>
            <person name="Ma J."/>
        </authorList>
    </citation>
    <scope>NUCLEOTIDE SEQUENCE [LARGE SCALE GENOMIC DNA]</scope>
    <source>
        <strain evidence="5">KCTC 52640</strain>
    </source>
</reference>
<dbReference type="NCBIfam" id="NF008657">
    <property type="entry name" value="PRK11657.1"/>
    <property type="match status" value="1"/>
</dbReference>
<comment type="caution">
    <text evidence="4">The sequence shown here is derived from an EMBL/GenBank/DDBJ whole genome shotgun (WGS) entry which is preliminary data.</text>
</comment>
<evidence type="ECO:0000259" key="3">
    <source>
        <dbReference type="Pfam" id="PF13098"/>
    </source>
</evidence>
<dbReference type="EC" id="1.8.4.-" evidence="4"/>
<keyword evidence="2" id="KW-1133">Transmembrane helix</keyword>
<accession>A0ABV7ERQ4</accession>
<organism evidence="4 5">
    <name type="scientific">Salinisphaera aquimarina</name>
    <dbReference type="NCBI Taxonomy" id="2094031"/>
    <lineage>
        <taxon>Bacteria</taxon>
        <taxon>Pseudomonadati</taxon>
        <taxon>Pseudomonadota</taxon>
        <taxon>Gammaproteobacteria</taxon>
        <taxon>Salinisphaerales</taxon>
        <taxon>Salinisphaeraceae</taxon>
        <taxon>Salinisphaera</taxon>
    </lineage>
</organism>
<dbReference type="InterPro" id="IPR051470">
    <property type="entry name" value="Thiol:disulfide_interchange"/>
</dbReference>
<proteinExistence type="predicted"/>
<evidence type="ECO:0000313" key="5">
    <source>
        <dbReference type="Proteomes" id="UP001595462"/>
    </source>
</evidence>
<keyword evidence="4" id="KW-0560">Oxidoreductase</keyword>
<dbReference type="Gene3D" id="3.10.450.70">
    <property type="entry name" value="Disulphide bond isomerase, DsbC/G, N-terminal"/>
    <property type="match status" value="1"/>
</dbReference>